<evidence type="ECO:0000313" key="1">
    <source>
        <dbReference type="EMBL" id="EFI96231.1"/>
    </source>
</evidence>
<gene>
    <name evidence="1" type="ORF">SCHCODRAFT_110152</name>
</gene>
<dbReference type="VEuPathDB" id="FungiDB:SCHCODRAFT_01126625"/>
<organism evidence="2">
    <name type="scientific">Schizophyllum commune (strain H4-8 / FGSC 9210)</name>
    <name type="common">Split gill fungus</name>
    <dbReference type="NCBI Taxonomy" id="578458"/>
    <lineage>
        <taxon>Eukaryota</taxon>
        <taxon>Fungi</taxon>
        <taxon>Dikarya</taxon>
        <taxon>Basidiomycota</taxon>
        <taxon>Agaricomycotina</taxon>
        <taxon>Agaricomycetes</taxon>
        <taxon>Agaricomycetidae</taxon>
        <taxon>Agaricales</taxon>
        <taxon>Schizophyllaceae</taxon>
        <taxon>Schizophyllum</taxon>
    </lineage>
</organism>
<sequence length="237" mass="27941">MPEIDKHIIPWLPKFKLSRTSKGKGTNAVLVRDLVAARDEYRAQVLSGGTPKERAQRREALFRRYAVRCHWSRALYMFQVYINIWKRAMHASLVRFKTASVDRLRKIASKRGIPSSRIMRNPIIRRRMRTRAWDFRRMSSSTLTNAGLSGGKYKKRICDRCGVAVAKDWYDWHKRQRHADQVPNCRLNFQTGKTEYRCDLCEDLPVKWFTSDALQSHEYHRHGLRGRKGHEWKGIDA</sequence>
<dbReference type="GeneID" id="9587033"/>
<dbReference type="KEGG" id="scm:SCHCO_01126625"/>
<reference evidence="1 2" key="1">
    <citation type="journal article" date="2010" name="Nat. Biotechnol.">
        <title>Genome sequence of the model mushroom Schizophyllum commune.</title>
        <authorList>
            <person name="Ohm R.A."/>
            <person name="de Jong J.F."/>
            <person name="Lugones L.G."/>
            <person name="Aerts A."/>
            <person name="Kothe E."/>
            <person name="Stajich J.E."/>
            <person name="de Vries R.P."/>
            <person name="Record E."/>
            <person name="Levasseur A."/>
            <person name="Baker S.E."/>
            <person name="Bartholomew K.A."/>
            <person name="Coutinho P.M."/>
            <person name="Erdmann S."/>
            <person name="Fowler T.J."/>
            <person name="Gathman A.C."/>
            <person name="Lombard V."/>
            <person name="Henrissat B."/>
            <person name="Knabe N."/>
            <person name="Kuees U."/>
            <person name="Lilly W.W."/>
            <person name="Lindquist E."/>
            <person name="Lucas S."/>
            <person name="Magnuson J.K."/>
            <person name="Piumi F."/>
            <person name="Raudaskoski M."/>
            <person name="Salamov A."/>
            <person name="Schmutz J."/>
            <person name="Schwarze F.W.M.R."/>
            <person name="vanKuyk P.A."/>
            <person name="Horton J.S."/>
            <person name="Grigoriev I.V."/>
            <person name="Woesten H.A.B."/>
        </authorList>
    </citation>
    <scope>NUCLEOTIDE SEQUENCE [LARGE SCALE GENOMIC DNA]</scope>
    <source>
        <strain evidence="2">H4-8 / FGSC 9210</strain>
    </source>
</reference>
<protein>
    <submittedName>
        <fullName evidence="1">Uncharacterized protein</fullName>
    </submittedName>
</protein>
<evidence type="ECO:0000313" key="2">
    <source>
        <dbReference type="Proteomes" id="UP000007431"/>
    </source>
</evidence>
<dbReference type="AlphaFoldDB" id="D8Q6G2"/>
<dbReference type="RefSeq" id="XP_003031134.1">
    <property type="nucleotide sequence ID" value="XM_003031088.1"/>
</dbReference>
<dbReference type="Proteomes" id="UP000007431">
    <property type="component" value="Unassembled WGS sequence"/>
</dbReference>
<proteinExistence type="predicted"/>
<feature type="non-terminal residue" evidence="1">
    <location>
        <position position="237"/>
    </location>
</feature>
<dbReference type="EMBL" id="GL377307">
    <property type="protein sequence ID" value="EFI96231.1"/>
    <property type="molecule type" value="Genomic_DNA"/>
</dbReference>
<accession>D8Q6G2</accession>
<name>D8Q6G2_SCHCM</name>
<keyword evidence="2" id="KW-1185">Reference proteome</keyword>
<dbReference type="InParanoid" id="D8Q6G2"/>
<dbReference type="HOGENOM" id="CLU_1171205_0_0_1"/>